<evidence type="ECO:0000259" key="6">
    <source>
        <dbReference type="Pfam" id="PF12698"/>
    </source>
</evidence>
<feature type="transmembrane region" description="Helical" evidence="5">
    <location>
        <begin position="308"/>
        <end position="325"/>
    </location>
</feature>
<dbReference type="AlphaFoldDB" id="A0A923KYS9"/>
<comment type="caution">
    <text evidence="7">The sequence shown here is derived from an EMBL/GenBank/DDBJ whole genome shotgun (WGS) entry which is preliminary data.</text>
</comment>
<proteinExistence type="predicted"/>
<evidence type="ECO:0000256" key="4">
    <source>
        <dbReference type="ARBA" id="ARBA00023136"/>
    </source>
</evidence>
<feature type="transmembrane region" description="Helical" evidence="5">
    <location>
        <begin position="21"/>
        <end position="44"/>
    </location>
</feature>
<feature type="transmembrane region" description="Helical" evidence="5">
    <location>
        <begin position="232"/>
        <end position="253"/>
    </location>
</feature>
<feature type="transmembrane region" description="Helical" evidence="5">
    <location>
        <begin position="354"/>
        <end position="378"/>
    </location>
</feature>
<feature type="transmembrane region" description="Helical" evidence="5">
    <location>
        <begin position="273"/>
        <end position="296"/>
    </location>
</feature>
<gene>
    <name evidence="7" type="ORF">H8K47_05540</name>
</gene>
<feature type="transmembrane region" description="Helical" evidence="5">
    <location>
        <begin position="184"/>
        <end position="202"/>
    </location>
</feature>
<comment type="subcellular location">
    <subcellularLocation>
        <location evidence="1">Membrane</location>
        <topology evidence="1">Multi-pass membrane protein</topology>
    </subcellularLocation>
</comment>
<evidence type="ECO:0000313" key="8">
    <source>
        <dbReference type="Proteomes" id="UP000612361"/>
    </source>
</evidence>
<protein>
    <submittedName>
        <fullName evidence="7">ABC transporter permease</fullName>
    </submittedName>
</protein>
<keyword evidence="3 5" id="KW-1133">Transmembrane helix</keyword>
<evidence type="ECO:0000256" key="2">
    <source>
        <dbReference type="ARBA" id="ARBA00022692"/>
    </source>
</evidence>
<evidence type="ECO:0000256" key="1">
    <source>
        <dbReference type="ARBA" id="ARBA00004141"/>
    </source>
</evidence>
<organism evidence="7 8">
    <name type="scientific">Undibacterium rugosum</name>
    <dbReference type="NCBI Taxonomy" id="2762291"/>
    <lineage>
        <taxon>Bacteria</taxon>
        <taxon>Pseudomonadati</taxon>
        <taxon>Pseudomonadota</taxon>
        <taxon>Betaproteobacteria</taxon>
        <taxon>Burkholderiales</taxon>
        <taxon>Oxalobacteraceae</taxon>
        <taxon>Undibacterium</taxon>
    </lineage>
</organism>
<evidence type="ECO:0000256" key="3">
    <source>
        <dbReference type="ARBA" id="ARBA00022989"/>
    </source>
</evidence>
<dbReference type="Proteomes" id="UP000612361">
    <property type="component" value="Unassembled WGS sequence"/>
</dbReference>
<sequence>MMATIEILKKELRDALRDRRTLMTALISSLLGVPLMLLVFSAILSQVETQEEKRIVIAVGMEHAPQLENFILRQGYQIQAAPADYEAKSRNKELTQPVLLIPADFESKLLSAEPVRLELAYDTSNRQAEFGLRPLRRLLDAFVQESMVMNLTMRGISPDLLQTIDIRERHLQKPEERKTTLTEMLPMMVLMAIVVGCMYAAIDTTAGERERGSLEPLMMNPVSGWQLAVGKWGAVALVGMGVVVLTIFSFFPTQWLIKNETLRAAFQFNLKDAFGFLFILLPLAASIAALQIAIALDCKSYKEAQVRNQIVTMFIPFVSLAPILFPGREPAWFQWVPVLAQNQMMNQVLKGEALNFPAAGAALIVCSGITLTALLYIAQKMRKVVMA</sequence>
<accession>A0A923KYS9</accession>
<evidence type="ECO:0000313" key="7">
    <source>
        <dbReference type="EMBL" id="MBC3934818.1"/>
    </source>
</evidence>
<dbReference type="EMBL" id="JACOGG010000004">
    <property type="protein sequence ID" value="MBC3934818.1"/>
    <property type="molecule type" value="Genomic_DNA"/>
</dbReference>
<keyword evidence="2 5" id="KW-0812">Transmembrane</keyword>
<dbReference type="PANTHER" id="PTHR43471:SF3">
    <property type="entry name" value="ABC TRANSPORTER PERMEASE PROTEIN NATB"/>
    <property type="match status" value="1"/>
</dbReference>
<name>A0A923KYS9_9BURK</name>
<dbReference type="Pfam" id="PF12698">
    <property type="entry name" value="ABC2_membrane_3"/>
    <property type="match status" value="1"/>
</dbReference>
<evidence type="ECO:0000256" key="5">
    <source>
        <dbReference type="SAM" id="Phobius"/>
    </source>
</evidence>
<dbReference type="GO" id="GO:0016020">
    <property type="term" value="C:membrane"/>
    <property type="evidence" value="ECO:0007669"/>
    <property type="project" value="UniProtKB-SubCell"/>
</dbReference>
<dbReference type="RefSeq" id="WP_186880428.1">
    <property type="nucleotide sequence ID" value="NZ_JACOGG010000004.1"/>
</dbReference>
<dbReference type="PANTHER" id="PTHR43471">
    <property type="entry name" value="ABC TRANSPORTER PERMEASE"/>
    <property type="match status" value="1"/>
</dbReference>
<reference evidence="7" key="1">
    <citation type="submission" date="2020-08" db="EMBL/GenBank/DDBJ databases">
        <title>Novel species isolated from subtropical streams in China.</title>
        <authorList>
            <person name="Lu H."/>
        </authorList>
    </citation>
    <scope>NUCLEOTIDE SEQUENCE</scope>
    <source>
        <strain evidence="7">CY7W</strain>
    </source>
</reference>
<keyword evidence="4 5" id="KW-0472">Membrane</keyword>
<dbReference type="GO" id="GO:0140359">
    <property type="term" value="F:ABC-type transporter activity"/>
    <property type="evidence" value="ECO:0007669"/>
    <property type="project" value="InterPro"/>
</dbReference>
<feature type="domain" description="ABC-2 type transporter transmembrane" evidence="6">
    <location>
        <begin position="26"/>
        <end position="374"/>
    </location>
</feature>
<dbReference type="InterPro" id="IPR013525">
    <property type="entry name" value="ABC2_TM"/>
</dbReference>
<keyword evidence="8" id="KW-1185">Reference proteome</keyword>